<comment type="cofactor">
    <cofactor evidence="1">
        <name>Mg(2+)</name>
        <dbReference type="ChEBI" id="CHEBI:18420"/>
    </cofactor>
</comment>
<dbReference type="GO" id="GO:0016787">
    <property type="term" value="F:hydrolase activity"/>
    <property type="evidence" value="ECO:0007669"/>
    <property type="project" value="UniProtKB-KW"/>
</dbReference>
<evidence type="ECO:0000259" key="3">
    <source>
        <dbReference type="PROSITE" id="PS51462"/>
    </source>
</evidence>
<dbReference type="AlphaFoldDB" id="A0A8J8BF35"/>
<dbReference type="Proteomes" id="UP000677913">
    <property type="component" value="Unassembled WGS sequence"/>
</dbReference>
<evidence type="ECO:0000256" key="2">
    <source>
        <dbReference type="ARBA" id="ARBA00022801"/>
    </source>
</evidence>
<accession>A0A8J8BF35</accession>
<name>A0A8J8BF35_9ACTN</name>
<keyword evidence="5" id="KW-1185">Reference proteome</keyword>
<dbReference type="PROSITE" id="PS51462">
    <property type="entry name" value="NUDIX"/>
    <property type="match status" value="1"/>
</dbReference>
<dbReference type="SUPFAM" id="SSF55811">
    <property type="entry name" value="Nudix"/>
    <property type="match status" value="1"/>
</dbReference>
<reference evidence="4" key="1">
    <citation type="submission" date="2021-04" db="EMBL/GenBank/DDBJ databases">
        <title>Genome based classification of Actinospica acidithermotolerans sp. nov., an actinobacterium isolated from an Indonesian hot spring.</title>
        <authorList>
            <person name="Kusuma A.B."/>
            <person name="Putra K.E."/>
            <person name="Nafisah S."/>
            <person name="Loh J."/>
            <person name="Nouioui I."/>
            <person name="Goodfellow M."/>
        </authorList>
    </citation>
    <scope>NUCLEOTIDE SEQUENCE</scope>
    <source>
        <strain evidence="4">DSM 45618</strain>
    </source>
</reference>
<dbReference type="InterPro" id="IPR000086">
    <property type="entry name" value="NUDIX_hydrolase_dom"/>
</dbReference>
<dbReference type="PANTHER" id="PTHR11839">
    <property type="entry name" value="UDP/ADP-SUGAR PYROPHOSPHATASE"/>
    <property type="match status" value="1"/>
</dbReference>
<dbReference type="PANTHER" id="PTHR11839:SF18">
    <property type="entry name" value="NUDIX HYDROLASE DOMAIN-CONTAINING PROTEIN"/>
    <property type="match status" value="1"/>
</dbReference>
<dbReference type="InterPro" id="IPR015797">
    <property type="entry name" value="NUDIX_hydrolase-like_dom_sf"/>
</dbReference>
<dbReference type="GO" id="GO:0005829">
    <property type="term" value="C:cytosol"/>
    <property type="evidence" value="ECO:0007669"/>
    <property type="project" value="TreeGrafter"/>
</dbReference>
<feature type="domain" description="Nudix hydrolase" evidence="3">
    <location>
        <begin position="37"/>
        <end position="169"/>
    </location>
</feature>
<dbReference type="RefSeq" id="WP_211468724.1">
    <property type="nucleotide sequence ID" value="NZ_JAGSXH010000048.1"/>
</dbReference>
<evidence type="ECO:0000256" key="1">
    <source>
        <dbReference type="ARBA" id="ARBA00001946"/>
    </source>
</evidence>
<dbReference type="Pfam" id="PF00293">
    <property type="entry name" value="NUDIX"/>
    <property type="match status" value="1"/>
</dbReference>
<organism evidence="4 5">
    <name type="scientific">Actinocrinis puniceicyclus</name>
    <dbReference type="NCBI Taxonomy" id="977794"/>
    <lineage>
        <taxon>Bacteria</taxon>
        <taxon>Bacillati</taxon>
        <taxon>Actinomycetota</taxon>
        <taxon>Actinomycetes</taxon>
        <taxon>Catenulisporales</taxon>
        <taxon>Actinospicaceae</taxon>
        <taxon>Actinocrinis</taxon>
    </lineage>
</organism>
<evidence type="ECO:0000313" key="5">
    <source>
        <dbReference type="Proteomes" id="UP000677913"/>
    </source>
</evidence>
<dbReference type="Gene3D" id="3.90.79.10">
    <property type="entry name" value="Nucleoside Triphosphate Pyrophosphohydrolase"/>
    <property type="match status" value="1"/>
</dbReference>
<dbReference type="GO" id="GO:0019693">
    <property type="term" value="P:ribose phosphate metabolic process"/>
    <property type="evidence" value="ECO:0007669"/>
    <property type="project" value="TreeGrafter"/>
</dbReference>
<dbReference type="EMBL" id="JAGSXH010000048">
    <property type="protein sequence ID" value="MBS2964359.1"/>
    <property type="molecule type" value="Genomic_DNA"/>
</dbReference>
<dbReference type="GO" id="GO:0006753">
    <property type="term" value="P:nucleoside phosphate metabolic process"/>
    <property type="evidence" value="ECO:0007669"/>
    <property type="project" value="TreeGrafter"/>
</dbReference>
<sequence>MIEQVSSRIVYQNPWMTVREDGIVRADGTAGVYGVVDKPHSALIVPFEHDGFWLVEQYRYAVGGRYWEFPQGTLPDRGDGEPAAVARHELSQETGLSAGRLTPLGRFFHAYGMSSQACNAWLATELTADPQAAAPDPEEADLVAKWFPRAQFEAMLRDGRIVDLATIAAYGLMLLDERAGNR</sequence>
<protein>
    <submittedName>
        <fullName evidence="4">NUDIX hydrolase</fullName>
    </submittedName>
</protein>
<gene>
    <name evidence="4" type="ORF">KGA66_14970</name>
</gene>
<evidence type="ECO:0000313" key="4">
    <source>
        <dbReference type="EMBL" id="MBS2964359.1"/>
    </source>
</evidence>
<proteinExistence type="predicted"/>
<dbReference type="CDD" id="cd24161">
    <property type="entry name" value="NUDIX_ADPRase_Ndx2"/>
    <property type="match status" value="1"/>
</dbReference>
<comment type="caution">
    <text evidence="4">The sequence shown here is derived from an EMBL/GenBank/DDBJ whole genome shotgun (WGS) entry which is preliminary data.</text>
</comment>
<keyword evidence="2 4" id="KW-0378">Hydrolase</keyword>